<protein>
    <submittedName>
        <fullName evidence="1">Putative RNA-directed DNA polymerase</fullName>
    </submittedName>
</protein>
<evidence type="ECO:0000313" key="2">
    <source>
        <dbReference type="Proteomes" id="UP000478052"/>
    </source>
</evidence>
<evidence type="ECO:0000313" key="1">
    <source>
        <dbReference type="EMBL" id="KAF0748218.1"/>
    </source>
</evidence>
<organism evidence="1 2">
    <name type="scientific">Aphis craccivora</name>
    <name type="common">Cowpea aphid</name>
    <dbReference type="NCBI Taxonomy" id="307492"/>
    <lineage>
        <taxon>Eukaryota</taxon>
        <taxon>Metazoa</taxon>
        <taxon>Ecdysozoa</taxon>
        <taxon>Arthropoda</taxon>
        <taxon>Hexapoda</taxon>
        <taxon>Insecta</taxon>
        <taxon>Pterygota</taxon>
        <taxon>Neoptera</taxon>
        <taxon>Paraneoptera</taxon>
        <taxon>Hemiptera</taxon>
        <taxon>Sternorrhyncha</taxon>
        <taxon>Aphidomorpha</taxon>
        <taxon>Aphidoidea</taxon>
        <taxon>Aphididae</taxon>
        <taxon>Aphidini</taxon>
        <taxon>Aphis</taxon>
        <taxon>Aphis</taxon>
    </lineage>
</organism>
<keyword evidence="1" id="KW-0548">Nucleotidyltransferase</keyword>
<dbReference type="OrthoDB" id="6622304at2759"/>
<dbReference type="GO" id="GO:0003964">
    <property type="term" value="F:RNA-directed DNA polymerase activity"/>
    <property type="evidence" value="ECO:0007669"/>
    <property type="project" value="UniProtKB-KW"/>
</dbReference>
<dbReference type="AlphaFoldDB" id="A0A6G0Y3C2"/>
<keyword evidence="1" id="KW-0808">Transferase</keyword>
<keyword evidence="2" id="KW-1185">Reference proteome</keyword>
<gene>
    <name evidence="1" type="ORF">FWK35_00019878</name>
</gene>
<dbReference type="Proteomes" id="UP000478052">
    <property type="component" value="Unassembled WGS sequence"/>
</dbReference>
<dbReference type="EMBL" id="VUJU01006564">
    <property type="protein sequence ID" value="KAF0748218.1"/>
    <property type="molecule type" value="Genomic_DNA"/>
</dbReference>
<comment type="caution">
    <text evidence="1">The sequence shown here is derived from an EMBL/GenBank/DDBJ whole genome shotgun (WGS) entry which is preliminary data.</text>
</comment>
<reference evidence="1 2" key="1">
    <citation type="submission" date="2019-08" db="EMBL/GenBank/DDBJ databases">
        <title>Whole genome of Aphis craccivora.</title>
        <authorList>
            <person name="Voronova N.V."/>
            <person name="Shulinski R.S."/>
            <person name="Bandarenka Y.V."/>
            <person name="Zhorov D.G."/>
            <person name="Warner D."/>
        </authorList>
    </citation>
    <scope>NUCLEOTIDE SEQUENCE [LARGE SCALE GENOMIC DNA]</scope>
    <source>
        <strain evidence="1">180601</strain>
        <tissue evidence="1">Whole Body</tissue>
    </source>
</reference>
<keyword evidence="1" id="KW-0695">RNA-directed DNA polymerase</keyword>
<sequence>MSGFKFSNAKSQCIIFSRKRGQKQINVQIDGKNIPNNNTVKILGLKFDTKMNWIHLKDLKTDINQRLNLIKNLSHTEWGGDEHTLIRIHIQLIRANPIESIRNIAQEAPPELRRAEKTLLYAASITRNTDNPANKHIVETIKIVNEDKIQLGSILKVNPHSFPPWSFKLEINMELAQNKKENTNPITY</sequence>
<accession>A0A6G0Y3C2</accession>
<proteinExistence type="predicted"/>
<name>A0A6G0Y3C2_APHCR</name>